<dbReference type="Proteomes" id="UP001500253">
    <property type="component" value="Unassembled WGS sequence"/>
</dbReference>
<reference evidence="3" key="1">
    <citation type="journal article" date="2019" name="Int. J. Syst. Evol. Microbiol.">
        <title>The Global Catalogue of Microorganisms (GCM) 10K type strain sequencing project: providing services to taxonomists for standard genome sequencing and annotation.</title>
        <authorList>
            <consortium name="The Broad Institute Genomics Platform"/>
            <consortium name="The Broad Institute Genome Sequencing Center for Infectious Disease"/>
            <person name="Wu L."/>
            <person name="Ma J."/>
        </authorList>
    </citation>
    <scope>NUCLEOTIDE SEQUENCE [LARGE SCALE GENOMIC DNA]</scope>
    <source>
        <strain evidence="3">JCM 4316</strain>
    </source>
</reference>
<feature type="compositionally biased region" description="Polar residues" evidence="1">
    <location>
        <begin position="23"/>
        <end position="41"/>
    </location>
</feature>
<name>A0ABP5TVQ2_9ACTN</name>
<gene>
    <name evidence="2" type="ORF">GCM10010246_62750</name>
</gene>
<keyword evidence="3" id="KW-1185">Reference proteome</keyword>
<accession>A0ABP5TVQ2</accession>
<sequence length="41" mass="4170">MVAGGGVPAFAEGFGPRPFSPVETLTFSHGGTVTTYRPTAT</sequence>
<dbReference type="EMBL" id="BAAASD010000035">
    <property type="protein sequence ID" value="GAA2362959.1"/>
    <property type="molecule type" value="Genomic_DNA"/>
</dbReference>
<protein>
    <submittedName>
        <fullName evidence="2">Uncharacterized protein</fullName>
    </submittedName>
</protein>
<organism evidence="2 3">
    <name type="scientific">Streptomyces cuspidosporus</name>
    <dbReference type="NCBI Taxonomy" id="66882"/>
    <lineage>
        <taxon>Bacteria</taxon>
        <taxon>Bacillati</taxon>
        <taxon>Actinomycetota</taxon>
        <taxon>Actinomycetes</taxon>
        <taxon>Kitasatosporales</taxon>
        <taxon>Streptomycetaceae</taxon>
        <taxon>Streptomyces</taxon>
    </lineage>
</organism>
<proteinExistence type="predicted"/>
<evidence type="ECO:0000256" key="1">
    <source>
        <dbReference type="SAM" id="MobiDB-lite"/>
    </source>
</evidence>
<comment type="caution">
    <text evidence="2">The sequence shown here is derived from an EMBL/GenBank/DDBJ whole genome shotgun (WGS) entry which is preliminary data.</text>
</comment>
<feature type="region of interest" description="Disordered" evidence="1">
    <location>
        <begin position="22"/>
        <end position="41"/>
    </location>
</feature>
<evidence type="ECO:0000313" key="2">
    <source>
        <dbReference type="EMBL" id="GAA2362959.1"/>
    </source>
</evidence>
<evidence type="ECO:0000313" key="3">
    <source>
        <dbReference type="Proteomes" id="UP001500253"/>
    </source>
</evidence>